<name>A0A514LHD7_9BACI</name>
<dbReference type="EMBL" id="CP035485">
    <property type="protein sequence ID" value="QDI91260.1"/>
    <property type="molecule type" value="Genomic_DNA"/>
</dbReference>
<dbReference type="Proteomes" id="UP000319756">
    <property type="component" value="Chromosome"/>
</dbReference>
<sequence length="301" mass="35083">MKIVKEREPSLELKVLRLLKPRMNLPDQQHYVNLEKGYAGELKLDVWLEGLRNDCLVVNDLLLTHKGKVFQIDSLVIFQSMIYLFDSKYHKGNFYLDGNKWNTLADDEINSPLPQMERCESLLRQLLRQCLNTNLPIEAFLVFTHPEFTLYHASPKLPAIFPTQLHSFMKKMNKLDSKLNRSHEKLAEQLVAQHLNKSPNTQWPEYDFGHLKKGVVCSKCSSFMIERGRIWMCAACGQTENAQAAILRSIQEFKILFPKEKITSNKMRKWCAVEGDRKKVYRTLTNHFKKVGSRSASYYID</sequence>
<feature type="domain" description="NERD" evidence="1">
    <location>
        <begin position="36"/>
        <end position="150"/>
    </location>
</feature>
<reference evidence="3" key="1">
    <citation type="submission" date="2019-01" db="EMBL/GenBank/DDBJ databases">
        <title>Genomic analysis of Salicibibacter sp. NKC3-5.</title>
        <authorList>
            <person name="Oh Y.J."/>
        </authorList>
    </citation>
    <scope>NUCLEOTIDE SEQUENCE [LARGE SCALE GENOMIC DNA]</scope>
    <source>
        <strain evidence="3">NKC3-5</strain>
    </source>
</reference>
<dbReference type="KEGG" id="sale:EPH95_08745"/>
<dbReference type="InterPro" id="IPR011528">
    <property type="entry name" value="NERD"/>
</dbReference>
<gene>
    <name evidence="2" type="ORF">EPH95_08745</name>
</gene>
<dbReference type="AlphaFoldDB" id="A0A514LHD7"/>
<protein>
    <submittedName>
        <fullName evidence="2">NERD domain-containing protein</fullName>
    </submittedName>
</protein>
<dbReference type="PROSITE" id="PS50965">
    <property type="entry name" value="NERD"/>
    <property type="match status" value="1"/>
</dbReference>
<organism evidence="2 3">
    <name type="scientific">Salicibibacter halophilus</name>
    <dbReference type="NCBI Taxonomy" id="2502791"/>
    <lineage>
        <taxon>Bacteria</taxon>
        <taxon>Bacillati</taxon>
        <taxon>Bacillota</taxon>
        <taxon>Bacilli</taxon>
        <taxon>Bacillales</taxon>
        <taxon>Bacillaceae</taxon>
        <taxon>Salicibibacter</taxon>
    </lineage>
</organism>
<proteinExistence type="predicted"/>
<evidence type="ECO:0000313" key="2">
    <source>
        <dbReference type="EMBL" id="QDI91260.1"/>
    </source>
</evidence>
<evidence type="ECO:0000259" key="1">
    <source>
        <dbReference type="PROSITE" id="PS50965"/>
    </source>
</evidence>
<accession>A0A514LHD7</accession>
<dbReference type="Pfam" id="PF08378">
    <property type="entry name" value="NERD"/>
    <property type="match status" value="1"/>
</dbReference>
<keyword evidence="3" id="KW-1185">Reference proteome</keyword>
<evidence type="ECO:0000313" key="3">
    <source>
        <dbReference type="Proteomes" id="UP000319756"/>
    </source>
</evidence>